<comment type="similarity">
    <text evidence="1">Belongs to the class-I aminoacyl-tRNA synthetase family.</text>
</comment>
<proteinExistence type="inferred from homology"/>
<dbReference type="PANTHER" id="PTHR43740">
    <property type="entry name" value="LEUCYL-TRNA SYNTHETASE"/>
    <property type="match status" value="1"/>
</dbReference>
<evidence type="ECO:0000313" key="9">
    <source>
        <dbReference type="EMBL" id="SYV89793.1"/>
    </source>
</evidence>
<evidence type="ECO:0000256" key="4">
    <source>
        <dbReference type="ARBA" id="ARBA00022741"/>
    </source>
</evidence>
<evidence type="ECO:0000256" key="7">
    <source>
        <dbReference type="ARBA" id="ARBA00023146"/>
    </source>
</evidence>
<dbReference type="Gene3D" id="3.90.740.10">
    <property type="entry name" value="Valyl/Leucyl/Isoleucyl-tRNA synthetase, editing domain"/>
    <property type="match status" value="1"/>
</dbReference>
<name>A0A3B0PJ34_9BACT</name>
<dbReference type="InterPro" id="IPR009008">
    <property type="entry name" value="Val/Leu/Ile-tRNA-synth_edit"/>
</dbReference>
<dbReference type="GO" id="GO:0005524">
    <property type="term" value="F:ATP binding"/>
    <property type="evidence" value="ECO:0007669"/>
    <property type="project" value="UniProtKB-KW"/>
</dbReference>
<feature type="domain" description="Leucyl-tRNA synthetase editing" evidence="8">
    <location>
        <begin position="2"/>
        <end position="155"/>
    </location>
</feature>
<dbReference type="InterPro" id="IPR002302">
    <property type="entry name" value="Leu-tRNA-ligase"/>
</dbReference>
<gene>
    <name evidence="9" type="primary">leuS_2</name>
    <name evidence="9" type="ORF">NCTC10135_00293</name>
</gene>
<organism evidence="9 10">
    <name type="scientific">Metamycoplasma alkalescens</name>
    <dbReference type="NCBI Taxonomy" id="45363"/>
    <lineage>
        <taxon>Bacteria</taxon>
        <taxon>Bacillati</taxon>
        <taxon>Mycoplasmatota</taxon>
        <taxon>Mycoplasmoidales</taxon>
        <taxon>Metamycoplasmataceae</taxon>
        <taxon>Metamycoplasma</taxon>
    </lineage>
</organism>
<reference evidence="10" key="1">
    <citation type="submission" date="2018-06" db="EMBL/GenBank/DDBJ databases">
        <authorList>
            <consortium name="Pathogen Informatics"/>
        </authorList>
    </citation>
    <scope>NUCLEOTIDE SEQUENCE [LARGE SCALE GENOMIC DNA]</scope>
    <source>
        <strain evidence="10">NCTC10135</strain>
    </source>
</reference>
<accession>A0A3B0PJ34</accession>
<evidence type="ECO:0000256" key="3">
    <source>
        <dbReference type="ARBA" id="ARBA00022598"/>
    </source>
</evidence>
<dbReference type="InterPro" id="IPR025709">
    <property type="entry name" value="Leu_tRNA-synth_edit"/>
</dbReference>
<protein>
    <recommendedName>
        <fullName evidence="2">leucine--tRNA ligase</fullName>
        <ecNumber evidence="2">6.1.1.4</ecNumber>
    </recommendedName>
</protein>
<dbReference type="EC" id="6.1.1.4" evidence="2"/>
<keyword evidence="7" id="KW-0030">Aminoacyl-tRNA synthetase</keyword>
<evidence type="ECO:0000256" key="2">
    <source>
        <dbReference type="ARBA" id="ARBA00013164"/>
    </source>
</evidence>
<dbReference type="GO" id="GO:0002161">
    <property type="term" value="F:aminoacyl-tRNA deacylase activity"/>
    <property type="evidence" value="ECO:0007669"/>
    <property type="project" value="InterPro"/>
</dbReference>
<dbReference type="PANTHER" id="PTHR43740:SF2">
    <property type="entry name" value="LEUCINE--TRNA LIGASE, MITOCHONDRIAL"/>
    <property type="match status" value="1"/>
</dbReference>
<dbReference type="GO" id="GO:0006429">
    <property type="term" value="P:leucyl-tRNA aminoacylation"/>
    <property type="evidence" value="ECO:0007669"/>
    <property type="project" value="InterPro"/>
</dbReference>
<evidence type="ECO:0000256" key="1">
    <source>
        <dbReference type="ARBA" id="ARBA00005594"/>
    </source>
</evidence>
<evidence type="ECO:0000256" key="6">
    <source>
        <dbReference type="ARBA" id="ARBA00022917"/>
    </source>
</evidence>
<keyword evidence="5" id="KW-0067">ATP-binding</keyword>
<feature type="non-terminal residue" evidence="9">
    <location>
        <position position="172"/>
    </location>
</feature>
<evidence type="ECO:0000259" key="8">
    <source>
        <dbReference type="Pfam" id="PF13603"/>
    </source>
</evidence>
<dbReference type="Pfam" id="PF13603">
    <property type="entry name" value="tRNA-synt_1_2"/>
    <property type="match status" value="1"/>
</dbReference>
<keyword evidence="4" id="KW-0547">Nucleotide-binding</keyword>
<sequence>METFTTRLDTIYGVSALIISPEHPLLLEICDQSLKNQIEEYIATTKEKNDLERTQLSKEKTGLFIGAYAIHPLTKQEIPIWASDYVLMNYGSGALMLVPAHDSRDFEFAKKFNLEIKAVLEANTLPFLDDAAHCNSEFANGLNIKEAKKVIYQELIKLNKAKEKTNFKLRDW</sequence>
<evidence type="ECO:0000256" key="5">
    <source>
        <dbReference type="ARBA" id="ARBA00022840"/>
    </source>
</evidence>
<dbReference type="STRING" id="1188234.MALK_2040"/>
<dbReference type="GO" id="GO:0004823">
    <property type="term" value="F:leucine-tRNA ligase activity"/>
    <property type="evidence" value="ECO:0007669"/>
    <property type="project" value="UniProtKB-EC"/>
</dbReference>
<evidence type="ECO:0000313" key="10">
    <source>
        <dbReference type="Proteomes" id="UP000259864"/>
    </source>
</evidence>
<dbReference type="EMBL" id="LS991949">
    <property type="protein sequence ID" value="SYV89793.1"/>
    <property type="molecule type" value="Genomic_DNA"/>
</dbReference>
<keyword evidence="6" id="KW-0648">Protein biosynthesis</keyword>
<dbReference type="KEGG" id="mala:NCTC10135_00293"/>
<dbReference type="Proteomes" id="UP000259864">
    <property type="component" value="Chromosome 1"/>
</dbReference>
<dbReference type="AlphaFoldDB" id="A0A3B0PJ34"/>
<keyword evidence="3 9" id="KW-0436">Ligase</keyword>
<dbReference type="SUPFAM" id="SSF50677">
    <property type="entry name" value="ValRS/IleRS/LeuRS editing domain"/>
    <property type="match status" value="1"/>
</dbReference>